<organism evidence="3 4">
    <name type="scientific">Litoreibacter ponti</name>
    <dbReference type="NCBI Taxonomy" id="1510457"/>
    <lineage>
        <taxon>Bacteria</taxon>
        <taxon>Pseudomonadati</taxon>
        <taxon>Pseudomonadota</taxon>
        <taxon>Alphaproteobacteria</taxon>
        <taxon>Rhodobacterales</taxon>
        <taxon>Roseobacteraceae</taxon>
        <taxon>Litoreibacter</taxon>
    </lineage>
</organism>
<feature type="domain" description="Coenzyme F420 hydrogenase/dehydrogenase beta subunit C-terminal" evidence="2">
    <location>
        <begin position="164"/>
        <end position="322"/>
    </location>
</feature>
<evidence type="ECO:0000259" key="1">
    <source>
        <dbReference type="Pfam" id="PF04422"/>
    </source>
</evidence>
<dbReference type="PANTHER" id="PTHR31332">
    <property type="entry name" value="7-HYDROXYMETHYL CHLOROPHYLL A REDUCTASE, CHLOROPLASTIC"/>
    <property type="match status" value="1"/>
</dbReference>
<name>A0A2T6BPC9_9RHOB</name>
<reference evidence="3 4" key="1">
    <citation type="submission" date="2018-04" db="EMBL/GenBank/DDBJ databases">
        <title>Genomic Encyclopedia of Archaeal and Bacterial Type Strains, Phase II (KMG-II): from individual species to whole genera.</title>
        <authorList>
            <person name="Goeker M."/>
        </authorList>
    </citation>
    <scope>NUCLEOTIDE SEQUENCE [LARGE SCALE GENOMIC DNA]</scope>
    <source>
        <strain evidence="3 4">DSM 100977</strain>
    </source>
</reference>
<dbReference type="GO" id="GO:0033354">
    <property type="term" value="P:chlorophyll cycle"/>
    <property type="evidence" value="ECO:0007669"/>
    <property type="project" value="TreeGrafter"/>
</dbReference>
<feature type="domain" description="Coenzyme F420 hydrogenase/dehydrogenase beta subunit N-terminal" evidence="1">
    <location>
        <begin position="80"/>
        <end position="154"/>
    </location>
</feature>
<dbReference type="InterPro" id="IPR007525">
    <property type="entry name" value="FrhB_FdhB_C"/>
</dbReference>
<dbReference type="Pfam" id="PF04432">
    <property type="entry name" value="FrhB_FdhB_C"/>
    <property type="match status" value="1"/>
</dbReference>
<dbReference type="Pfam" id="PF04422">
    <property type="entry name" value="FrhB_FdhB_N"/>
    <property type="match status" value="1"/>
</dbReference>
<dbReference type="InterPro" id="IPR007516">
    <property type="entry name" value="Co_F420_Hydgase/DH_bsu_N"/>
</dbReference>
<dbReference type="InterPro" id="IPR045220">
    <property type="entry name" value="FRHB/FDHB/HCAR-like"/>
</dbReference>
<comment type="caution">
    <text evidence="3">The sequence shown here is derived from an EMBL/GenBank/DDBJ whole genome shotgun (WGS) entry which is preliminary data.</text>
</comment>
<evidence type="ECO:0000313" key="3">
    <source>
        <dbReference type="EMBL" id="PTX57940.1"/>
    </source>
</evidence>
<proteinExistence type="predicted"/>
<dbReference type="AlphaFoldDB" id="A0A2T6BPC9"/>
<dbReference type="PANTHER" id="PTHR31332:SF0">
    <property type="entry name" value="7-HYDROXYMETHYL CHLOROPHYLL A REDUCTASE, CHLOROPLASTIC"/>
    <property type="match status" value="1"/>
</dbReference>
<evidence type="ECO:0000259" key="2">
    <source>
        <dbReference type="Pfam" id="PF04432"/>
    </source>
</evidence>
<gene>
    <name evidence="3" type="ORF">C8N43_2615</name>
</gene>
<dbReference type="EMBL" id="QBKS01000001">
    <property type="protein sequence ID" value="PTX57940.1"/>
    <property type="molecule type" value="Genomic_DNA"/>
</dbReference>
<evidence type="ECO:0000313" key="4">
    <source>
        <dbReference type="Proteomes" id="UP000243978"/>
    </source>
</evidence>
<accession>A0A2T6BPC9</accession>
<keyword evidence="4" id="KW-1185">Reference proteome</keyword>
<protein>
    <submittedName>
        <fullName evidence="3">Coenzyme F420 hydrogenase subunit beta</fullName>
    </submittedName>
</protein>
<dbReference type="GO" id="GO:0090415">
    <property type="term" value="F:7-hydroxymethyl chlorophyll a reductase activity"/>
    <property type="evidence" value="ECO:0007669"/>
    <property type="project" value="TreeGrafter"/>
</dbReference>
<dbReference type="Proteomes" id="UP000243978">
    <property type="component" value="Unassembled WGS sequence"/>
</dbReference>
<sequence>MAGRLSTVMEGDLCTGCGACAALSDGILEMKLTSEGFLRPMSTSKDVRADVPMACPGLRQSLPPDARFRDPLWGPVTAAFTGYALDAEIRLKSASGGALSALLVSILEQGLADAVVQTARDPDLPTGNTTVVSRTRAQIVDAASSRYAPSSPLADIGRLIGDGSRYAFVGKPCDVAALFELRKTDRQIAESFPILISFFCAGVPSLIGSEAVLRDMNLPQDEVAQFDYRGPGWPGEAEATTHDERERRMSYSRSWGAILSKFVQHRCKICADGSGVFADIAFADVWEADRDGYPSFDERPGQSLILCRTALGRELLQRATDHIDFASYDLANLAAVQPGQVRRRRAVLARLIGLRLMGQPIPQYRGMGLVRMARENSFVDNARNMLGMMRRAWRRRRARA</sequence>